<accession>A0A0N4XAX7</accession>
<reference evidence="2 3" key="2">
    <citation type="submission" date="2018-11" db="EMBL/GenBank/DDBJ databases">
        <authorList>
            <consortium name="Pathogen Informatics"/>
        </authorList>
    </citation>
    <scope>NUCLEOTIDE SEQUENCE [LARGE SCALE GENOMIC DNA]</scope>
    <source>
        <strain evidence="2 3">MHpl1</strain>
    </source>
</reference>
<feature type="transmembrane region" description="Helical" evidence="1">
    <location>
        <begin position="30"/>
        <end position="51"/>
    </location>
</feature>
<dbReference type="WBParaSite" id="HPLM_0002152201-mRNA-1">
    <property type="protein sequence ID" value="HPLM_0002152201-mRNA-1"/>
    <property type="gene ID" value="HPLM_0002152201"/>
</dbReference>
<evidence type="ECO:0000256" key="1">
    <source>
        <dbReference type="SAM" id="Phobius"/>
    </source>
</evidence>
<proteinExistence type="predicted"/>
<evidence type="ECO:0000313" key="2">
    <source>
        <dbReference type="EMBL" id="VDO90362.1"/>
    </source>
</evidence>
<dbReference type="OrthoDB" id="5851392at2759"/>
<keyword evidence="1" id="KW-0812">Transmembrane</keyword>
<feature type="transmembrane region" description="Helical" evidence="1">
    <location>
        <begin position="98"/>
        <end position="116"/>
    </location>
</feature>
<evidence type="ECO:0000313" key="4">
    <source>
        <dbReference type="WBParaSite" id="HPLM_0002152201-mRNA-1"/>
    </source>
</evidence>
<sequence length="136" mass="15000">MSELMNCTRCEICAAAANIYSSLSFVHLSLLFRLIFEPIAVLGVALLTIAVYQTRALHFNARVLLICMTSSVLLCNTGKSGMFAYGSGGAIAVAEDKLVAQILLMHASIFYNNYLIQLLPCNLTWMYTFKYADSPE</sequence>
<feature type="transmembrane region" description="Helical" evidence="1">
    <location>
        <begin position="63"/>
        <end position="86"/>
    </location>
</feature>
<name>A0A0N4XAX7_HAEPC</name>
<evidence type="ECO:0000313" key="3">
    <source>
        <dbReference type="Proteomes" id="UP000268014"/>
    </source>
</evidence>
<dbReference type="EMBL" id="UZAF01023544">
    <property type="protein sequence ID" value="VDO90362.1"/>
    <property type="molecule type" value="Genomic_DNA"/>
</dbReference>
<keyword evidence="1" id="KW-1133">Transmembrane helix</keyword>
<organism evidence="4">
    <name type="scientific">Haemonchus placei</name>
    <name type="common">Barber's pole worm</name>
    <dbReference type="NCBI Taxonomy" id="6290"/>
    <lineage>
        <taxon>Eukaryota</taxon>
        <taxon>Metazoa</taxon>
        <taxon>Ecdysozoa</taxon>
        <taxon>Nematoda</taxon>
        <taxon>Chromadorea</taxon>
        <taxon>Rhabditida</taxon>
        <taxon>Rhabditina</taxon>
        <taxon>Rhabditomorpha</taxon>
        <taxon>Strongyloidea</taxon>
        <taxon>Trichostrongylidae</taxon>
        <taxon>Haemonchus</taxon>
    </lineage>
</organism>
<dbReference type="AlphaFoldDB" id="A0A0N4XAX7"/>
<keyword evidence="1" id="KW-0472">Membrane</keyword>
<keyword evidence="3" id="KW-1185">Reference proteome</keyword>
<dbReference type="Proteomes" id="UP000268014">
    <property type="component" value="Unassembled WGS sequence"/>
</dbReference>
<reference evidence="4" key="1">
    <citation type="submission" date="2017-02" db="UniProtKB">
        <authorList>
            <consortium name="WormBaseParasite"/>
        </authorList>
    </citation>
    <scope>IDENTIFICATION</scope>
</reference>
<gene>
    <name evidence="2" type="ORF">HPLM_LOCUS21511</name>
</gene>
<protein>
    <submittedName>
        <fullName evidence="4">TPT domain-containing protein</fullName>
    </submittedName>
</protein>